<dbReference type="AlphaFoldDB" id="A0A0F9LEF6"/>
<dbReference type="Gene3D" id="3.90.320.10">
    <property type="match status" value="1"/>
</dbReference>
<dbReference type="InterPro" id="IPR011604">
    <property type="entry name" value="PDDEXK-like_dom_sf"/>
</dbReference>
<dbReference type="Pfam" id="PF12705">
    <property type="entry name" value="PDDEXK_1"/>
    <property type="match status" value="1"/>
</dbReference>
<accession>A0A0F9LEF6</accession>
<comment type="caution">
    <text evidence="2">The sequence shown here is derived from an EMBL/GenBank/DDBJ whole genome shotgun (WGS) entry which is preliminary data.</text>
</comment>
<evidence type="ECO:0000313" key="2">
    <source>
        <dbReference type="EMBL" id="KKM93309.1"/>
    </source>
</evidence>
<name>A0A0F9LEF6_9ZZZZ</name>
<dbReference type="EMBL" id="LAZR01006283">
    <property type="protein sequence ID" value="KKM93309.1"/>
    <property type="molecule type" value="Genomic_DNA"/>
</dbReference>
<evidence type="ECO:0000259" key="1">
    <source>
        <dbReference type="Pfam" id="PF12705"/>
    </source>
</evidence>
<proteinExistence type="predicted"/>
<gene>
    <name evidence="2" type="ORF">LCGC14_1209610</name>
</gene>
<feature type="domain" description="PD-(D/E)XK endonuclease-like" evidence="1">
    <location>
        <begin position="4"/>
        <end position="239"/>
    </location>
</feature>
<reference evidence="2" key="1">
    <citation type="journal article" date="2015" name="Nature">
        <title>Complex archaea that bridge the gap between prokaryotes and eukaryotes.</title>
        <authorList>
            <person name="Spang A."/>
            <person name="Saw J.H."/>
            <person name="Jorgensen S.L."/>
            <person name="Zaremba-Niedzwiedzka K."/>
            <person name="Martijn J."/>
            <person name="Lind A.E."/>
            <person name="van Eijk R."/>
            <person name="Schleper C."/>
            <person name="Guy L."/>
            <person name="Ettema T.J."/>
        </authorList>
    </citation>
    <scope>NUCLEOTIDE SEQUENCE</scope>
</reference>
<dbReference type="InterPro" id="IPR038726">
    <property type="entry name" value="PDDEXK_AddAB-type"/>
</dbReference>
<protein>
    <recommendedName>
        <fullName evidence="1">PD-(D/E)XK endonuclease-like domain-containing protein</fullName>
    </recommendedName>
</protein>
<organism evidence="2">
    <name type="scientific">marine sediment metagenome</name>
    <dbReference type="NCBI Taxonomy" id="412755"/>
    <lineage>
        <taxon>unclassified sequences</taxon>
        <taxon>metagenomes</taxon>
        <taxon>ecological metagenomes</taxon>
    </lineage>
</organism>
<sequence>MAGLSPSGVNLYQACNLKFDHRYNQETSGRMTPEPMAGGRLFHIWADTYARHLIKTGQPFDRDEGLAIAGTMPEGVPLELYEDIQELFARWYKKKTFRSIDHTRTEMKLAFDAEGQEVQWDSPAAAIRMIIDVVEMIDGELIITDYKTGRQIKPINKVAGKTYAWGIFQKLGGEFTRIRYIEDYVRWNKTQELDITEEDIKSVPAFYAGIAKRIAAQPEWLPAGASGECVYCEAAHKCPTYKAEIEDNDLAITSDQDAVALAQKVFTTELRNSKAKEMLKAYSDVNGAIVFGDLEFGPVPEEKVKWDDLPSLIDFLKEDTSEGGEGVSMIALCKGLSLSKSGIEKAFKAAGLRGDNLKTKVYELIDARGQLKVGTKFKFHNAK</sequence>